<proteinExistence type="predicted"/>
<evidence type="ECO:0000313" key="2">
    <source>
        <dbReference type="EMBL" id="MBB5022534.1"/>
    </source>
</evidence>
<feature type="region of interest" description="Disordered" evidence="1">
    <location>
        <begin position="1"/>
        <end position="31"/>
    </location>
</feature>
<dbReference type="InterPro" id="IPR025591">
    <property type="entry name" value="RloB"/>
</dbReference>
<comment type="caution">
    <text evidence="2">The sequence shown here is derived from an EMBL/GenBank/DDBJ whole genome shotgun (WGS) entry which is preliminary data.</text>
</comment>
<evidence type="ECO:0000256" key="1">
    <source>
        <dbReference type="SAM" id="MobiDB-lite"/>
    </source>
</evidence>
<dbReference type="EMBL" id="JACHID010000012">
    <property type="protein sequence ID" value="MBB5022534.1"/>
    <property type="molecule type" value="Genomic_DNA"/>
</dbReference>
<organism evidence="2 3">
    <name type="scientific">Desulfurispira natronophila</name>
    <dbReference type="NCBI Taxonomy" id="682562"/>
    <lineage>
        <taxon>Bacteria</taxon>
        <taxon>Pseudomonadati</taxon>
        <taxon>Chrysiogenota</taxon>
        <taxon>Chrysiogenia</taxon>
        <taxon>Chrysiogenales</taxon>
        <taxon>Chrysiogenaceae</taxon>
        <taxon>Desulfurispira</taxon>
    </lineage>
</organism>
<evidence type="ECO:0008006" key="4">
    <source>
        <dbReference type="Google" id="ProtNLM"/>
    </source>
</evidence>
<dbReference type="RefSeq" id="WP_183733218.1">
    <property type="nucleotide sequence ID" value="NZ_JACHID010000012.1"/>
</dbReference>
<reference evidence="2 3" key="1">
    <citation type="submission" date="2020-08" db="EMBL/GenBank/DDBJ databases">
        <title>Genomic Encyclopedia of Type Strains, Phase IV (KMG-IV): sequencing the most valuable type-strain genomes for metagenomic binning, comparative biology and taxonomic classification.</title>
        <authorList>
            <person name="Goeker M."/>
        </authorList>
    </citation>
    <scope>NUCLEOTIDE SEQUENCE [LARGE SCALE GENOMIC DNA]</scope>
    <source>
        <strain evidence="2 3">DSM 22071</strain>
    </source>
</reference>
<dbReference type="AlphaFoldDB" id="A0A7W7Y5P6"/>
<accession>A0A7W7Y5P6</accession>
<dbReference type="Proteomes" id="UP000528322">
    <property type="component" value="Unassembled WGS sequence"/>
</dbReference>
<name>A0A7W7Y5P6_9BACT</name>
<evidence type="ECO:0000313" key="3">
    <source>
        <dbReference type="Proteomes" id="UP000528322"/>
    </source>
</evidence>
<protein>
    <recommendedName>
        <fullName evidence="4">RloB domain-containing protein</fullName>
    </recommendedName>
</protein>
<keyword evidence="3" id="KW-1185">Reference proteome</keyword>
<sequence length="216" mass="24543">MGTDDLHKKRRNPKTGRQLARNSPKQPPATKILIVSEGSNTEPQYFKDAKKVYRLHAVVVDDRAGSAPVSVYRRAKDLSEYAKNKGDAYDTVFCVIDKDEHAGYQDALERMRMSGFKAITSVPCFEYWLLLHFTFTTKPIARTQKKSPGDVAEKQLKEKMPHYRKGMSGVFSELEDRLPTAINNAQRAHDAAKSGRTDNPSTRVHELVCYLQELRN</sequence>
<dbReference type="Pfam" id="PF13707">
    <property type="entry name" value="RloB"/>
    <property type="match status" value="1"/>
</dbReference>
<gene>
    <name evidence="2" type="ORF">HNR37_001872</name>
</gene>